<proteinExistence type="predicted"/>
<dbReference type="STRING" id="520764.AN618_04680"/>
<evidence type="ECO:0000313" key="3">
    <source>
        <dbReference type="Proteomes" id="UP000070427"/>
    </source>
</evidence>
<evidence type="ECO:0000256" key="1">
    <source>
        <dbReference type="SAM" id="MobiDB-lite"/>
    </source>
</evidence>
<sequence length="81" mass="8467">MSLELVEARGIEPLSEGASIKASTGLSLVLISPASLPRAGLKTGQLCLFSLPLPKLTAEEEPGAMTPFSGDRARREGRAAF</sequence>
<gene>
    <name evidence="2" type="ORF">AN618_04680</name>
</gene>
<accession>A0A140LCX6</accession>
<protein>
    <submittedName>
        <fullName evidence="2">Uncharacterized protein</fullName>
    </submittedName>
</protein>
<dbReference type="AlphaFoldDB" id="A0A140LCX6"/>
<feature type="compositionally biased region" description="Basic and acidic residues" evidence="1">
    <location>
        <begin position="71"/>
        <end position="81"/>
    </location>
</feature>
<name>A0A140LCX6_9FIRM</name>
<evidence type="ECO:0000313" key="2">
    <source>
        <dbReference type="EMBL" id="KXG78401.1"/>
    </source>
</evidence>
<dbReference type="EMBL" id="LOED01000003">
    <property type="protein sequence ID" value="KXG78401.1"/>
    <property type="molecule type" value="Genomic_DNA"/>
</dbReference>
<organism evidence="2 3">
    <name type="scientific">Fervidicola ferrireducens</name>
    <dbReference type="NCBI Taxonomy" id="520764"/>
    <lineage>
        <taxon>Bacteria</taxon>
        <taxon>Bacillati</taxon>
        <taxon>Bacillota</taxon>
        <taxon>Clostridia</taxon>
        <taxon>Thermosediminibacterales</taxon>
        <taxon>Thermosediminibacteraceae</taxon>
        <taxon>Fervidicola</taxon>
    </lineage>
</organism>
<keyword evidence="3" id="KW-1185">Reference proteome</keyword>
<dbReference type="InParanoid" id="A0A140LCX6"/>
<reference evidence="2 3" key="1">
    <citation type="submission" date="2015-12" db="EMBL/GenBank/DDBJ databases">
        <title>Draft genome sequnece of Fervidicola ferrireducens strain Y170.</title>
        <authorList>
            <person name="Patel B.K."/>
        </authorList>
    </citation>
    <scope>NUCLEOTIDE SEQUENCE [LARGE SCALE GENOMIC DNA]</scope>
    <source>
        <strain evidence="2 3">Y170</strain>
    </source>
</reference>
<feature type="region of interest" description="Disordered" evidence="1">
    <location>
        <begin position="60"/>
        <end position="81"/>
    </location>
</feature>
<comment type="caution">
    <text evidence="2">The sequence shown here is derived from an EMBL/GenBank/DDBJ whole genome shotgun (WGS) entry which is preliminary data.</text>
</comment>
<dbReference type="Proteomes" id="UP000070427">
    <property type="component" value="Unassembled WGS sequence"/>
</dbReference>